<keyword evidence="2" id="KW-0808">Transferase</keyword>
<proteinExistence type="predicted"/>
<feature type="domain" description="Aminoglycoside phosphotransferase" evidence="1">
    <location>
        <begin position="49"/>
        <end position="244"/>
    </location>
</feature>
<dbReference type="Gene3D" id="3.90.1200.10">
    <property type="match status" value="1"/>
</dbReference>
<gene>
    <name evidence="2" type="ORF">HLB23_28025</name>
</gene>
<protein>
    <submittedName>
        <fullName evidence="2">Phosphotransferase</fullName>
    </submittedName>
</protein>
<accession>A0A849C4M6</accession>
<dbReference type="InterPro" id="IPR002575">
    <property type="entry name" value="Aminoglycoside_PTrfase"/>
</dbReference>
<dbReference type="AlphaFoldDB" id="A0A849C4M6"/>
<dbReference type="Gene3D" id="3.30.200.20">
    <property type="entry name" value="Phosphorylase Kinase, domain 1"/>
    <property type="match status" value="1"/>
</dbReference>
<evidence type="ECO:0000313" key="2">
    <source>
        <dbReference type="EMBL" id="NNH73654.1"/>
    </source>
</evidence>
<dbReference type="EMBL" id="JABELX010000011">
    <property type="protein sequence ID" value="NNH73654.1"/>
    <property type="molecule type" value="Genomic_DNA"/>
</dbReference>
<name>A0A849C4M6_9NOCA</name>
<evidence type="ECO:0000313" key="3">
    <source>
        <dbReference type="Proteomes" id="UP000586827"/>
    </source>
</evidence>
<evidence type="ECO:0000259" key="1">
    <source>
        <dbReference type="Pfam" id="PF01636"/>
    </source>
</evidence>
<keyword evidence="3" id="KW-1185">Reference proteome</keyword>
<dbReference type="GO" id="GO:0016740">
    <property type="term" value="F:transferase activity"/>
    <property type="evidence" value="ECO:0007669"/>
    <property type="project" value="UniProtKB-KW"/>
</dbReference>
<dbReference type="RefSeq" id="WP_157552366.1">
    <property type="nucleotide sequence ID" value="NZ_JABELX010000011.1"/>
</dbReference>
<dbReference type="Pfam" id="PF01636">
    <property type="entry name" value="APH"/>
    <property type="match status" value="1"/>
</dbReference>
<dbReference type="Proteomes" id="UP000586827">
    <property type="component" value="Unassembled WGS sequence"/>
</dbReference>
<reference evidence="2 3" key="1">
    <citation type="submission" date="2020-05" db="EMBL/GenBank/DDBJ databases">
        <title>MicrobeNet Type strains.</title>
        <authorList>
            <person name="Nicholson A.C."/>
        </authorList>
    </citation>
    <scope>NUCLEOTIDE SEQUENCE [LARGE SCALE GENOMIC DNA]</scope>
    <source>
        <strain evidence="2 3">JCM 3224</strain>
    </source>
</reference>
<comment type="caution">
    <text evidence="2">The sequence shown here is derived from an EMBL/GenBank/DDBJ whole genome shotgun (WGS) entry which is preliminary data.</text>
</comment>
<sequence length="312" mass="33991">MIVFEGVAQRDEWRELPESVREAVVDGLGGPVVSAVNQRGGFSHGMAAVLVLADGSRAFAKAIRADDALAGPYHAEAAAAQGLSELVPTPAVLFTVERDSWFVVVFEFVAGRHPQLDRPEDLHAVLGLLDRMAEALTPSPLPETPWVAEVYGPQLRRWSVFAEQGAPQDLDPWAMRNLDRLAALEERWLEWADGETLLHTDLRPDNLMVTADGSAMVVDWAWPCRGAAWIDLAFLAPAIAAAGIDPDPILAEQPVTRDLDPMALDSSLCALAGHWAAQSRLPVPPRSPGLRAYQARAAQTSLAWFKSRIDWS</sequence>
<dbReference type="SUPFAM" id="SSF56112">
    <property type="entry name" value="Protein kinase-like (PK-like)"/>
    <property type="match status" value="1"/>
</dbReference>
<dbReference type="InterPro" id="IPR011009">
    <property type="entry name" value="Kinase-like_dom_sf"/>
</dbReference>
<organism evidence="2 3">
    <name type="scientific">Nocardia uniformis</name>
    <dbReference type="NCBI Taxonomy" id="53432"/>
    <lineage>
        <taxon>Bacteria</taxon>
        <taxon>Bacillati</taxon>
        <taxon>Actinomycetota</taxon>
        <taxon>Actinomycetes</taxon>
        <taxon>Mycobacteriales</taxon>
        <taxon>Nocardiaceae</taxon>
        <taxon>Nocardia</taxon>
    </lineage>
</organism>